<sequence>MLELSSFAAGIGFAAVVLLSLDSIASCASLNTTVAAPISLQPSLSWDGDDGHWSSFIVQVGTPPQNVRLLPSTSGNVVLPDGCVVGDPSNCAELRGYDFNLNKSSTWSYLGLYKLGLIEESLLGYSGNAEFGYDNVTLGWHGEGVEKQVVQGFVTKDFYLGSLGISPYAVNITTINDPHPSLLGALKDNGQVPSISWAYTAGAFYQVPPVFGSLTLGGFDTTRFKPNNVSFPFGANPMRELLVGIQSITFDTTASSLLSTRIYAFVDSLVPHIWLPLQVCEAFEQAFNLTWNNSSELYIGTEDMHNRLVQQNANITLKLGPDPAGSNFVDIVMPYGSFDLTASALYVTDSTRYFPLKRAQNATQYTLGRAFLQQAYVIADYGRSNFSVSQALFPSTSSSQNSAPNLVPISAPSTDVVSTNPASSNPGTTSTALSPGAIGGLTAGIVALILLVVIAVLLMVHSRRRQQAVRAAAAKAELAAAAQKEDEADAGFRKAELDTVEAARHELTTADTALGGESELEVPDNCHEMSAQANESLYELATDDVQAPELESTPVRTTHPRFSWQLDTPAPLTILFGLCLNELMFAPRQDSRCSPPALREQIQTSLT</sequence>
<accession>A0ABR0M1A7</accession>
<evidence type="ECO:0000256" key="1">
    <source>
        <dbReference type="SAM" id="Phobius"/>
    </source>
</evidence>
<dbReference type="InterPro" id="IPR034164">
    <property type="entry name" value="Pepsin-like_dom"/>
</dbReference>
<feature type="transmembrane region" description="Helical" evidence="1">
    <location>
        <begin position="438"/>
        <end position="460"/>
    </location>
</feature>
<dbReference type="Gene3D" id="2.40.70.10">
    <property type="entry name" value="Acid Proteases"/>
    <property type="match status" value="2"/>
</dbReference>
<dbReference type="EMBL" id="JAVRRA010008333">
    <property type="protein sequence ID" value="KAK5256980.1"/>
    <property type="molecule type" value="Genomic_DNA"/>
</dbReference>
<keyword evidence="1" id="KW-0812">Transmembrane</keyword>
<protein>
    <recommendedName>
        <fullName evidence="3">Peptidase A1 domain-containing protein</fullName>
    </recommendedName>
</protein>
<keyword evidence="1" id="KW-1133">Transmembrane helix</keyword>
<keyword evidence="5" id="KW-1185">Reference proteome</keyword>
<keyword evidence="1" id="KW-0472">Membrane</keyword>
<proteinExistence type="predicted"/>
<evidence type="ECO:0000256" key="2">
    <source>
        <dbReference type="SAM" id="SignalP"/>
    </source>
</evidence>
<name>A0ABR0M1A7_9PEZI</name>
<dbReference type="CDD" id="cd05471">
    <property type="entry name" value="pepsin_like"/>
    <property type="match status" value="1"/>
</dbReference>
<dbReference type="PROSITE" id="PS51767">
    <property type="entry name" value="PEPTIDASE_A1"/>
    <property type="match status" value="1"/>
</dbReference>
<feature type="domain" description="Peptidase A1" evidence="3">
    <location>
        <begin position="54"/>
        <end position="389"/>
    </location>
</feature>
<gene>
    <name evidence="4" type="ORF">LTR16_001922</name>
</gene>
<dbReference type="SUPFAM" id="SSF50630">
    <property type="entry name" value="Acid proteases"/>
    <property type="match status" value="1"/>
</dbReference>
<evidence type="ECO:0000313" key="5">
    <source>
        <dbReference type="Proteomes" id="UP001357485"/>
    </source>
</evidence>
<dbReference type="Pfam" id="PF00026">
    <property type="entry name" value="Asp"/>
    <property type="match status" value="1"/>
</dbReference>
<dbReference type="Proteomes" id="UP001357485">
    <property type="component" value="Unassembled WGS sequence"/>
</dbReference>
<organism evidence="4 5">
    <name type="scientific">Cryomyces antarcticus</name>
    <dbReference type="NCBI Taxonomy" id="329879"/>
    <lineage>
        <taxon>Eukaryota</taxon>
        <taxon>Fungi</taxon>
        <taxon>Dikarya</taxon>
        <taxon>Ascomycota</taxon>
        <taxon>Pezizomycotina</taxon>
        <taxon>Dothideomycetes</taxon>
        <taxon>Dothideomycetes incertae sedis</taxon>
        <taxon>Cryomyces</taxon>
    </lineage>
</organism>
<dbReference type="InterPro" id="IPR021109">
    <property type="entry name" value="Peptidase_aspartic_dom_sf"/>
</dbReference>
<feature type="signal peptide" evidence="2">
    <location>
        <begin position="1"/>
        <end position="27"/>
    </location>
</feature>
<feature type="chain" id="PRO_5047010276" description="Peptidase A1 domain-containing protein" evidence="2">
    <location>
        <begin position="28"/>
        <end position="607"/>
    </location>
</feature>
<comment type="caution">
    <text evidence="4">The sequence shown here is derived from an EMBL/GenBank/DDBJ whole genome shotgun (WGS) entry which is preliminary data.</text>
</comment>
<dbReference type="InterPro" id="IPR033121">
    <property type="entry name" value="PEPTIDASE_A1"/>
</dbReference>
<keyword evidence="2" id="KW-0732">Signal</keyword>
<evidence type="ECO:0000313" key="4">
    <source>
        <dbReference type="EMBL" id="KAK5256980.1"/>
    </source>
</evidence>
<evidence type="ECO:0000259" key="3">
    <source>
        <dbReference type="PROSITE" id="PS51767"/>
    </source>
</evidence>
<reference evidence="4 5" key="1">
    <citation type="submission" date="2023-08" db="EMBL/GenBank/DDBJ databases">
        <title>Black Yeasts Isolated from many extreme environments.</title>
        <authorList>
            <person name="Coleine C."/>
            <person name="Stajich J.E."/>
            <person name="Selbmann L."/>
        </authorList>
    </citation>
    <scope>NUCLEOTIDE SEQUENCE [LARGE SCALE GENOMIC DNA]</scope>
    <source>
        <strain evidence="4 5">CCFEE 536</strain>
    </source>
</reference>